<dbReference type="InterPro" id="IPR058240">
    <property type="entry name" value="rSAM_sf"/>
</dbReference>
<dbReference type="PROSITE" id="PS51918">
    <property type="entry name" value="RADICAL_SAM"/>
    <property type="match status" value="1"/>
</dbReference>
<comment type="subcellular location">
    <subcellularLocation>
        <location evidence="9">Cytoplasm</location>
    </subcellularLocation>
</comment>
<feature type="binding site" evidence="9">
    <location>
        <position position="182"/>
    </location>
    <ligand>
        <name>[4Fe-4S] cluster</name>
        <dbReference type="ChEBI" id="CHEBI:49883"/>
        <label>2</label>
        <note>4Fe-4S-S-AdoMet</note>
    </ligand>
</feature>
<dbReference type="SFLD" id="SFLDG01061">
    <property type="entry name" value="methylthiotransferase"/>
    <property type="match status" value="1"/>
</dbReference>
<dbReference type="InterPro" id="IPR006463">
    <property type="entry name" value="MiaB_methiolase"/>
</dbReference>
<dbReference type="Proteomes" id="UP000658131">
    <property type="component" value="Unassembled WGS sequence"/>
</dbReference>
<feature type="binding site" evidence="9">
    <location>
        <position position="100"/>
    </location>
    <ligand>
        <name>[4Fe-4S] cluster</name>
        <dbReference type="ChEBI" id="CHEBI:49883"/>
        <label>1</label>
    </ligand>
</feature>
<evidence type="ECO:0000313" key="14">
    <source>
        <dbReference type="Proteomes" id="UP000658131"/>
    </source>
</evidence>
<dbReference type="SMART" id="SM00729">
    <property type="entry name" value="Elp3"/>
    <property type="match status" value="1"/>
</dbReference>
<dbReference type="NCBIfam" id="TIGR01574">
    <property type="entry name" value="miaB-methiolase"/>
    <property type="match status" value="1"/>
</dbReference>
<dbReference type="GO" id="GO:0035597">
    <property type="term" value="F:tRNA-2-methylthio-N(6)-dimethylallyladenosine(37) synthase activity"/>
    <property type="evidence" value="ECO:0007669"/>
    <property type="project" value="UniProtKB-EC"/>
</dbReference>
<comment type="function">
    <text evidence="1 9">Catalyzes the methylthiolation of N6-(dimethylallyl)adenosine (i(6)A), leading to the formation of 2-methylthio-N6-(dimethylallyl)adenosine (ms(2)i(6)A) at position 37 in tRNAs that read codons beginning with uridine.</text>
</comment>
<accession>A0ABR7NIR2</accession>
<evidence type="ECO:0000256" key="5">
    <source>
        <dbReference type="ARBA" id="ARBA00022723"/>
    </source>
</evidence>
<dbReference type="PANTHER" id="PTHR43020">
    <property type="entry name" value="CDK5 REGULATORY SUBUNIT-ASSOCIATED PROTEIN 1"/>
    <property type="match status" value="1"/>
</dbReference>
<evidence type="ECO:0000256" key="3">
    <source>
        <dbReference type="ARBA" id="ARBA00022679"/>
    </source>
</evidence>
<evidence type="ECO:0000259" key="11">
    <source>
        <dbReference type="PROSITE" id="PS51449"/>
    </source>
</evidence>
<evidence type="ECO:0000256" key="8">
    <source>
        <dbReference type="ARBA" id="ARBA00033765"/>
    </source>
</evidence>
<name>A0ABR7NIR2_9FIRM</name>
<dbReference type="PROSITE" id="PS50926">
    <property type="entry name" value="TRAM"/>
    <property type="match status" value="1"/>
</dbReference>
<dbReference type="Pfam" id="PF00919">
    <property type="entry name" value="UPF0004"/>
    <property type="match status" value="1"/>
</dbReference>
<comment type="cofactor">
    <cofactor evidence="9">
        <name>[4Fe-4S] cluster</name>
        <dbReference type="ChEBI" id="CHEBI:49883"/>
    </cofactor>
    <text evidence="9">Binds 2 [4Fe-4S] clusters. One cluster is coordinated with 3 cysteines and an exchangeable S-adenosyl-L-methionine.</text>
</comment>
<evidence type="ECO:0000313" key="13">
    <source>
        <dbReference type="EMBL" id="MBC8576194.1"/>
    </source>
</evidence>
<evidence type="ECO:0000259" key="12">
    <source>
        <dbReference type="PROSITE" id="PS51918"/>
    </source>
</evidence>
<feature type="domain" description="Radical SAM core" evidence="12">
    <location>
        <begin position="161"/>
        <end position="391"/>
    </location>
</feature>
<dbReference type="EC" id="2.8.4.3" evidence="8 9"/>
<evidence type="ECO:0000256" key="9">
    <source>
        <dbReference type="HAMAP-Rule" id="MF_01864"/>
    </source>
</evidence>
<dbReference type="InterPro" id="IPR038135">
    <property type="entry name" value="Methylthiotransferase_N_sf"/>
</dbReference>
<proteinExistence type="inferred from homology"/>
<dbReference type="Gene3D" id="3.80.30.20">
    <property type="entry name" value="tm_1862 like domain"/>
    <property type="match status" value="1"/>
</dbReference>
<dbReference type="EMBL" id="JACRTB010000009">
    <property type="protein sequence ID" value="MBC8576194.1"/>
    <property type="molecule type" value="Genomic_DNA"/>
</dbReference>
<comment type="similarity">
    <text evidence="9">Belongs to the methylthiotransferase family. MiaB subfamily.</text>
</comment>
<dbReference type="SFLD" id="SFLDG01082">
    <property type="entry name" value="B12-binding_domain_containing"/>
    <property type="match status" value="1"/>
</dbReference>
<dbReference type="Pfam" id="PF04055">
    <property type="entry name" value="Radical_SAM"/>
    <property type="match status" value="1"/>
</dbReference>
<dbReference type="CDD" id="cd01335">
    <property type="entry name" value="Radical_SAM"/>
    <property type="match status" value="1"/>
</dbReference>
<dbReference type="NCBIfam" id="TIGR00089">
    <property type="entry name" value="MiaB/RimO family radical SAM methylthiotransferase"/>
    <property type="match status" value="1"/>
</dbReference>
<comment type="subunit">
    <text evidence="9">Monomer.</text>
</comment>
<keyword evidence="2 9" id="KW-0004">4Fe-4S</keyword>
<feature type="domain" description="TRAM" evidence="10">
    <location>
        <begin position="394"/>
        <end position="457"/>
    </location>
</feature>
<dbReference type="InterPro" id="IPR002792">
    <property type="entry name" value="TRAM_dom"/>
</dbReference>
<keyword evidence="3 9" id="KW-0808">Transferase</keyword>
<feature type="binding site" evidence="9">
    <location>
        <position position="66"/>
    </location>
    <ligand>
        <name>[4Fe-4S] cluster</name>
        <dbReference type="ChEBI" id="CHEBI:49883"/>
        <label>1</label>
    </ligand>
</feature>
<evidence type="ECO:0000256" key="7">
    <source>
        <dbReference type="ARBA" id="ARBA00023014"/>
    </source>
</evidence>
<keyword evidence="9" id="KW-0963">Cytoplasm</keyword>
<comment type="catalytic activity">
    <reaction evidence="9">
        <text>N(6)-dimethylallyladenosine(37) in tRNA + (sulfur carrier)-SH + AH2 + 2 S-adenosyl-L-methionine = 2-methylsulfanyl-N(6)-dimethylallyladenosine(37) in tRNA + (sulfur carrier)-H + 5'-deoxyadenosine + L-methionine + A + S-adenosyl-L-homocysteine + 2 H(+)</text>
        <dbReference type="Rhea" id="RHEA:37067"/>
        <dbReference type="Rhea" id="RHEA-COMP:10375"/>
        <dbReference type="Rhea" id="RHEA-COMP:10376"/>
        <dbReference type="Rhea" id="RHEA-COMP:14737"/>
        <dbReference type="Rhea" id="RHEA-COMP:14739"/>
        <dbReference type="ChEBI" id="CHEBI:13193"/>
        <dbReference type="ChEBI" id="CHEBI:15378"/>
        <dbReference type="ChEBI" id="CHEBI:17319"/>
        <dbReference type="ChEBI" id="CHEBI:17499"/>
        <dbReference type="ChEBI" id="CHEBI:29917"/>
        <dbReference type="ChEBI" id="CHEBI:57844"/>
        <dbReference type="ChEBI" id="CHEBI:57856"/>
        <dbReference type="ChEBI" id="CHEBI:59789"/>
        <dbReference type="ChEBI" id="CHEBI:64428"/>
        <dbReference type="ChEBI" id="CHEBI:74415"/>
        <dbReference type="ChEBI" id="CHEBI:74417"/>
        <dbReference type="EC" id="2.8.4.3"/>
    </reaction>
</comment>
<evidence type="ECO:0000256" key="2">
    <source>
        <dbReference type="ARBA" id="ARBA00022485"/>
    </source>
</evidence>
<dbReference type="SUPFAM" id="SSF102114">
    <property type="entry name" value="Radical SAM enzymes"/>
    <property type="match status" value="1"/>
</dbReference>
<dbReference type="Pfam" id="PF01938">
    <property type="entry name" value="TRAM"/>
    <property type="match status" value="1"/>
</dbReference>
<keyword evidence="7 9" id="KW-0411">Iron-sulfur</keyword>
<feature type="binding site" evidence="9">
    <location>
        <position position="30"/>
    </location>
    <ligand>
        <name>[4Fe-4S] cluster</name>
        <dbReference type="ChEBI" id="CHEBI:49883"/>
        <label>1</label>
    </ligand>
</feature>
<organism evidence="13 14">
    <name type="scientific">Yanshouia hominis</name>
    <dbReference type="NCBI Taxonomy" id="2763673"/>
    <lineage>
        <taxon>Bacteria</taxon>
        <taxon>Bacillati</taxon>
        <taxon>Bacillota</taxon>
        <taxon>Clostridia</taxon>
        <taxon>Eubacteriales</taxon>
        <taxon>Oscillospiraceae</taxon>
        <taxon>Yanshouia</taxon>
    </lineage>
</organism>
<dbReference type="SFLD" id="SFLDF00273">
    <property type="entry name" value="(dimethylallyl)adenosine_tRNA"/>
    <property type="match status" value="1"/>
</dbReference>
<dbReference type="PANTHER" id="PTHR43020:SF2">
    <property type="entry name" value="MITOCHONDRIAL TRNA METHYLTHIOTRANSFERASE CDK5RAP1"/>
    <property type="match status" value="1"/>
</dbReference>
<dbReference type="InterPro" id="IPR023404">
    <property type="entry name" value="rSAM_horseshoe"/>
</dbReference>
<sequence length="459" mass="51815">MDKLQLERAAALTAARYDHPPLAFVHSFGCQQNVSDGEHLKGLLAEMGFGFTDSAENADLVLFNTCAVRESAEDRVFGNVGALKNIKRERPELMIALCGCMMQRPEVAERIKKSFPYVDIVFGTGAMHRLPEFLIRRLEGGKRVFWDQPAKNVIEGIPAVREEGVKAWLPIMQGCNNFCTYCIVPYVRGREVSRAPERIEQEARELVGRGYREITLLGQNVNSYGRGLAKPYNFPELLRRLDRVEGEYRLRFMTSHPKDCTRELIDVIAQSRHVCRHIHLPVQSGSDRVVQAMNRHYHIDGYLELIAYAREKMPDVTFSSDIIVGFPGETREEFLETLALIKKVRYNALFTFIYSRRAGTPAAEMPDPVPAGEKSEWFRELLEVQQGICCELNEAMVGSVQRVLFDSPGKSGEGFLAGRTEGNVIVEAPGDRSLIGRFLPVKITRAMNWAMVGTILESR</sequence>
<feature type="domain" description="MTTase N-terminal" evidence="11">
    <location>
        <begin position="21"/>
        <end position="139"/>
    </location>
</feature>
<evidence type="ECO:0000256" key="4">
    <source>
        <dbReference type="ARBA" id="ARBA00022691"/>
    </source>
</evidence>
<dbReference type="InterPro" id="IPR005839">
    <property type="entry name" value="Methylthiotransferase"/>
</dbReference>
<dbReference type="InterPro" id="IPR007197">
    <property type="entry name" value="rSAM"/>
</dbReference>
<protein>
    <recommendedName>
        <fullName evidence="8 9">tRNA-2-methylthio-N(6)-dimethylallyladenosine synthase</fullName>
        <ecNumber evidence="8 9">2.8.4.3</ecNumber>
    </recommendedName>
    <alternativeName>
        <fullName evidence="9">(Dimethylallyl)adenosine tRNA methylthiotransferase MiaB</fullName>
    </alternativeName>
    <alternativeName>
        <fullName evidence="9">tRNA-i(6)A37 methylthiotransferase</fullName>
    </alternativeName>
</protein>
<dbReference type="PROSITE" id="PS01278">
    <property type="entry name" value="MTTASE_RADICAL"/>
    <property type="match status" value="1"/>
</dbReference>
<feature type="binding site" evidence="9">
    <location>
        <position position="175"/>
    </location>
    <ligand>
        <name>[4Fe-4S] cluster</name>
        <dbReference type="ChEBI" id="CHEBI:49883"/>
        <label>2</label>
        <note>4Fe-4S-S-AdoMet</note>
    </ligand>
</feature>
<evidence type="ECO:0000256" key="1">
    <source>
        <dbReference type="ARBA" id="ARBA00003234"/>
    </source>
</evidence>
<evidence type="ECO:0000256" key="6">
    <source>
        <dbReference type="ARBA" id="ARBA00023004"/>
    </source>
</evidence>
<keyword evidence="4 9" id="KW-0949">S-adenosyl-L-methionine</keyword>
<comment type="caution">
    <text evidence="13">The sequence shown here is derived from an EMBL/GenBank/DDBJ whole genome shotgun (WGS) entry which is preliminary data.</text>
</comment>
<keyword evidence="9" id="KW-0819">tRNA processing</keyword>
<dbReference type="Gene3D" id="3.40.50.12160">
    <property type="entry name" value="Methylthiotransferase, N-terminal domain"/>
    <property type="match status" value="1"/>
</dbReference>
<keyword evidence="14" id="KW-1185">Reference proteome</keyword>
<evidence type="ECO:0000259" key="10">
    <source>
        <dbReference type="PROSITE" id="PS50926"/>
    </source>
</evidence>
<dbReference type="InterPro" id="IPR020612">
    <property type="entry name" value="Methylthiotransferase_CS"/>
</dbReference>
<keyword evidence="5 9" id="KW-0479">Metal-binding</keyword>
<gene>
    <name evidence="9 13" type="primary">miaB</name>
    <name evidence="13" type="ORF">H8717_07205</name>
</gene>
<feature type="binding site" evidence="9">
    <location>
        <position position="179"/>
    </location>
    <ligand>
        <name>[4Fe-4S] cluster</name>
        <dbReference type="ChEBI" id="CHEBI:49883"/>
        <label>2</label>
        <note>4Fe-4S-S-AdoMet</note>
    </ligand>
</feature>
<dbReference type="PROSITE" id="PS51449">
    <property type="entry name" value="MTTASE_N"/>
    <property type="match status" value="1"/>
</dbReference>
<dbReference type="InterPro" id="IPR013848">
    <property type="entry name" value="Methylthiotransferase_N"/>
</dbReference>
<dbReference type="HAMAP" id="MF_01864">
    <property type="entry name" value="tRNA_metthiotr_MiaB"/>
    <property type="match status" value="1"/>
</dbReference>
<reference evidence="13 14" key="1">
    <citation type="submission" date="2020-08" db="EMBL/GenBank/DDBJ databases">
        <title>Genome public.</title>
        <authorList>
            <person name="Liu C."/>
            <person name="Sun Q."/>
        </authorList>
    </citation>
    <scope>NUCLEOTIDE SEQUENCE [LARGE SCALE GENOMIC DNA]</scope>
    <source>
        <strain evidence="13 14">BX1</strain>
    </source>
</reference>
<keyword evidence="6 9" id="KW-0408">Iron</keyword>
<dbReference type="InterPro" id="IPR006638">
    <property type="entry name" value="Elp3/MiaA/NifB-like_rSAM"/>
</dbReference>
<dbReference type="SFLD" id="SFLDS00029">
    <property type="entry name" value="Radical_SAM"/>
    <property type="match status" value="1"/>
</dbReference>